<organism evidence="1 2">
    <name type="scientific">Penicillium hetheringtonii</name>
    <dbReference type="NCBI Taxonomy" id="911720"/>
    <lineage>
        <taxon>Eukaryota</taxon>
        <taxon>Fungi</taxon>
        <taxon>Dikarya</taxon>
        <taxon>Ascomycota</taxon>
        <taxon>Pezizomycotina</taxon>
        <taxon>Eurotiomycetes</taxon>
        <taxon>Eurotiomycetidae</taxon>
        <taxon>Eurotiales</taxon>
        <taxon>Aspergillaceae</taxon>
        <taxon>Penicillium</taxon>
    </lineage>
</organism>
<dbReference type="PANTHER" id="PTHR43712">
    <property type="entry name" value="PUTATIVE (AFU_ORTHOLOGUE AFUA_4G14580)-RELATED"/>
    <property type="match status" value="1"/>
</dbReference>
<evidence type="ECO:0000313" key="2">
    <source>
        <dbReference type="Proteomes" id="UP001216150"/>
    </source>
</evidence>
<keyword evidence="2" id="KW-1185">Reference proteome</keyword>
<dbReference type="EMBL" id="JAQJAC010000001">
    <property type="protein sequence ID" value="KAJ5600248.1"/>
    <property type="molecule type" value="Genomic_DNA"/>
</dbReference>
<dbReference type="Proteomes" id="UP001216150">
    <property type="component" value="Unassembled WGS sequence"/>
</dbReference>
<proteinExistence type="predicted"/>
<dbReference type="AlphaFoldDB" id="A0AAD6E3R7"/>
<comment type="caution">
    <text evidence="1">The sequence shown here is derived from an EMBL/GenBank/DDBJ whole genome shotgun (WGS) entry which is preliminary data.</text>
</comment>
<dbReference type="PANTHER" id="PTHR43712:SF15">
    <property type="entry name" value="MONODICTYPHENONE CLUSTER TRANSCRIPTIONAL COACTIVATOR MDPA"/>
    <property type="match status" value="1"/>
</dbReference>
<protein>
    <submittedName>
        <fullName evidence="1">Uncharacterized protein</fullName>
    </submittedName>
</protein>
<dbReference type="Gene3D" id="3.40.50.150">
    <property type="entry name" value="Vaccinia Virus protein VP39"/>
    <property type="match status" value="1"/>
</dbReference>
<gene>
    <name evidence="1" type="ORF">N7450_001315</name>
</gene>
<sequence>MLAGPNDFLKQLASQTQLLACVQWLGEFQVPACIPLDGSAMIKDAFLRVNSLEVIRMVATAGFLQECQPGHVSHSSLSASFVLQPSYLDATIFLAERVAPAALGMAETTKQCSMSSKELTEQSHHIDSNISNWTVCAVPEEIRLPRLQRQWHAYLRHGTGHPCDTATDVLTCLEPFRMANATVVEVGARSTERAIALASQYPTLCFTVQLNHIGDLSAIKNGSISSDFDKARQVRPTPRVAVQQRVLGSHQIIFDAAIYIVNLPLPIPGIESPSLVTQTSAELKAHLDVLRMNRSATMVLIVPFLSEGSHESTEAVTLMRIRDLSLLQLFNDQELEISKVVNLLSGVSDSEGRLVLVNRVKSPGKHGTVALEIKYQAYTDH</sequence>
<reference evidence="1 2" key="1">
    <citation type="journal article" date="2023" name="IMA Fungus">
        <title>Comparative genomic study of the Penicillium genus elucidates a diverse pangenome and 15 lateral gene transfer events.</title>
        <authorList>
            <person name="Petersen C."/>
            <person name="Sorensen T."/>
            <person name="Nielsen M.R."/>
            <person name="Sondergaard T.E."/>
            <person name="Sorensen J.L."/>
            <person name="Fitzpatrick D.A."/>
            <person name="Frisvad J.C."/>
            <person name="Nielsen K.L."/>
        </authorList>
    </citation>
    <scope>NUCLEOTIDE SEQUENCE [LARGE SCALE GENOMIC DNA]</scope>
    <source>
        <strain evidence="1 2">IBT 29057</strain>
    </source>
</reference>
<accession>A0AAD6E3R7</accession>
<name>A0AAD6E3R7_9EURO</name>
<dbReference type="InterPro" id="IPR029063">
    <property type="entry name" value="SAM-dependent_MTases_sf"/>
</dbReference>
<evidence type="ECO:0000313" key="1">
    <source>
        <dbReference type="EMBL" id="KAJ5600248.1"/>
    </source>
</evidence>